<evidence type="ECO:0000313" key="1">
    <source>
        <dbReference type="EMBL" id="KAH3805026.1"/>
    </source>
</evidence>
<sequence>MAKGYTNKWTYRRYHSYKKSNENKKDYTYDVDRSNSLRILKGKKKDDYKQKRVLEKQKCRNGEKNVCPALYLRPTMNNRAILEAATSLTHPSIAFSSIQFSTGKCWCH</sequence>
<reference evidence="1" key="1">
    <citation type="journal article" date="2019" name="bioRxiv">
        <title>The Genome of the Zebra Mussel, Dreissena polymorpha: A Resource for Invasive Species Research.</title>
        <authorList>
            <person name="McCartney M.A."/>
            <person name="Auch B."/>
            <person name="Kono T."/>
            <person name="Mallez S."/>
            <person name="Zhang Y."/>
            <person name="Obille A."/>
            <person name="Becker A."/>
            <person name="Abrahante J.E."/>
            <person name="Garbe J."/>
            <person name="Badalamenti J.P."/>
            <person name="Herman A."/>
            <person name="Mangelson H."/>
            <person name="Liachko I."/>
            <person name="Sullivan S."/>
            <person name="Sone E.D."/>
            <person name="Koren S."/>
            <person name="Silverstein K.A.T."/>
            <person name="Beckman K.B."/>
            <person name="Gohl D.M."/>
        </authorList>
    </citation>
    <scope>NUCLEOTIDE SEQUENCE</scope>
    <source>
        <strain evidence="1">Duluth1</strain>
        <tissue evidence="1">Whole animal</tissue>
    </source>
</reference>
<name>A0A9D4J9N4_DREPO</name>
<gene>
    <name evidence="1" type="ORF">DPMN_133319</name>
</gene>
<comment type="caution">
    <text evidence="1">The sequence shown here is derived from an EMBL/GenBank/DDBJ whole genome shotgun (WGS) entry which is preliminary data.</text>
</comment>
<proteinExistence type="predicted"/>
<dbReference type="AlphaFoldDB" id="A0A9D4J9N4"/>
<keyword evidence="2" id="KW-1185">Reference proteome</keyword>
<reference evidence="1" key="2">
    <citation type="submission" date="2020-11" db="EMBL/GenBank/DDBJ databases">
        <authorList>
            <person name="McCartney M.A."/>
            <person name="Auch B."/>
            <person name="Kono T."/>
            <person name="Mallez S."/>
            <person name="Becker A."/>
            <person name="Gohl D.M."/>
            <person name="Silverstein K.A.T."/>
            <person name="Koren S."/>
            <person name="Bechman K.B."/>
            <person name="Herman A."/>
            <person name="Abrahante J.E."/>
            <person name="Garbe J."/>
        </authorList>
    </citation>
    <scope>NUCLEOTIDE SEQUENCE</scope>
    <source>
        <strain evidence="1">Duluth1</strain>
        <tissue evidence="1">Whole animal</tissue>
    </source>
</reference>
<evidence type="ECO:0000313" key="2">
    <source>
        <dbReference type="Proteomes" id="UP000828390"/>
    </source>
</evidence>
<accession>A0A9D4J9N4</accession>
<organism evidence="1 2">
    <name type="scientific">Dreissena polymorpha</name>
    <name type="common">Zebra mussel</name>
    <name type="synonym">Mytilus polymorpha</name>
    <dbReference type="NCBI Taxonomy" id="45954"/>
    <lineage>
        <taxon>Eukaryota</taxon>
        <taxon>Metazoa</taxon>
        <taxon>Spiralia</taxon>
        <taxon>Lophotrochozoa</taxon>
        <taxon>Mollusca</taxon>
        <taxon>Bivalvia</taxon>
        <taxon>Autobranchia</taxon>
        <taxon>Heteroconchia</taxon>
        <taxon>Euheterodonta</taxon>
        <taxon>Imparidentia</taxon>
        <taxon>Neoheterodontei</taxon>
        <taxon>Myida</taxon>
        <taxon>Dreissenoidea</taxon>
        <taxon>Dreissenidae</taxon>
        <taxon>Dreissena</taxon>
    </lineage>
</organism>
<protein>
    <submittedName>
        <fullName evidence="1">Uncharacterized protein</fullName>
    </submittedName>
</protein>
<dbReference type="EMBL" id="JAIWYP010000006">
    <property type="protein sequence ID" value="KAH3805026.1"/>
    <property type="molecule type" value="Genomic_DNA"/>
</dbReference>
<dbReference type="Proteomes" id="UP000828390">
    <property type="component" value="Unassembled WGS sequence"/>
</dbReference>